<feature type="binding site" evidence="14">
    <location>
        <position position="110"/>
    </location>
    <ligand>
        <name>Mg(2+)</name>
        <dbReference type="ChEBI" id="CHEBI:18420"/>
        <note>catalytic</note>
    </ligand>
</feature>
<name>A0A0B8T6N0_9SPHI</name>
<dbReference type="GO" id="GO:0061621">
    <property type="term" value="P:canonical glycolysis"/>
    <property type="evidence" value="ECO:0007669"/>
    <property type="project" value="TreeGrafter"/>
</dbReference>
<dbReference type="PROSITE" id="PS00433">
    <property type="entry name" value="PHOSPHOFRUCTOKINASE"/>
    <property type="match status" value="1"/>
</dbReference>
<evidence type="ECO:0000256" key="4">
    <source>
        <dbReference type="ARBA" id="ARBA00022490"/>
    </source>
</evidence>
<dbReference type="FunFam" id="3.40.50.450:FF:000001">
    <property type="entry name" value="ATP-dependent 6-phosphofructokinase"/>
    <property type="match status" value="1"/>
</dbReference>
<dbReference type="eggNOG" id="COG0205">
    <property type="taxonomic scope" value="Bacteria"/>
</dbReference>
<feature type="binding site" evidence="14">
    <location>
        <position position="254"/>
    </location>
    <ligand>
        <name>substrate</name>
        <note>ligand shared between dimeric partners</note>
    </ligand>
</feature>
<evidence type="ECO:0000256" key="11">
    <source>
        <dbReference type="ARBA" id="ARBA00022842"/>
    </source>
</evidence>
<accession>A0A0B8T6N0</accession>
<dbReference type="NCBIfam" id="TIGR02482">
    <property type="entry name" value="PFKA_ATP"/>
    <property type="match status" value="1"/>
</dbReference>
<dbReference type="GO" id="GO:0048029">
    <property type="term" value="F:monosaccharide binding"/>
    <property type="evidence" value="ECO:0007669"/>
    <property type="project" value="TreeGrafter"/>
</dbReference>
<dbReference type="InterPro" id="IPR022953">
    <property type="entry name" value="ATP_PFK"/>
</dbReference>
<dbReference type="InterPro" id="IPR015912">
    <property type="entry name" value="Phosphofructokinase_CS"/>
</dbReference>
<evidence type="ECO:0000256" key="1">
    <source>
        <dbReference type="ARBA" id="ARBA00001946"/>
    </source>
</evidence>
<dbReference type="PANTHER" id="PTHR13697">
    <property type="entry name" value="PHOSPHOFRUCTOKINASE"/>
    <property type="match status" value="1"/>
</dbReference>
<keyword evidence="4 14" id="KW-0963">Cytoplasm</keyword>
<feature type="binding site" description="in other chain" evidence="14">
    <location>
        <begin position="260"/>
        <end position="263"/>
    </location>
    <ligand>
        <name>substrate</name>
        <note>ligand shared between dimeric partners</note>
    </ligand>
</feature>
<dbReference type="HAMAP" id="MF_00339">
    <property type="entry name" value="Phosphofructokinase_I_B1"/>
    <property type="match status" value="1"/>
</dbReference>
<dbReference type="Gene3D" id="3.40.50.460">
    <property type="entry name" value="Phosphofructokinase domain"/>
    <property type="match status" value="1"/>
</dbReference>
<keyword evidence="17" id="KW-1185">Reference proteome</keyword>
<dbReference type="UniPathway" id="UPA00109">
    <property type="reaction ID" value="UER00182"/>
</dbReference>
<reference evidence="16 17" key="2">
    <citation type="journal article" date="2015" name="PLoS ONE">
        <title>Whole-Genome Optical Mapping and Finished Genome Sequence of Sphingobacterium deserti sp. nov., a New Species Isolated from the Western Desert of China.</title>
        <authorList>
            <person name="Teng C."/>
            <person name="Zhou Z."/>
            <person name="Molnar I."/>
            <person name="Li X."/>
            <person name="Tang R."/>
            <person name="Chen M."/>
            <person name="Wang L."/>
            <person name="Su S."/>
            <person name="Zhang W."/>
            <person name="Lin M."/>
        </authorList>
    </citation>
    <scope>NUCLEOTIDE SEQUENCE [LARGE SCALE GENOMIC DNA]</scope>
    <source>
        <strain evidence="17">ACCC05744</strain>
    </source>
</reference>
<comment type="caution">
    <text evidence="16">The sequence shown here is derived from an EMBL/GenBank/DDBJ whole genome shotgun (WGS) entry which is preliminary data.</text>
</comment>
<dbReference type="NCBIfam" id="NF002872">
    <property type="entry name" value="PRK03202.1"/>
    <property type="match status" value="1"/>
</dbReference>
<feature type="binding site" evidence="14">
    <location>
        <begin position="28"/>
        <end position="32"/>
    </location>
    <ligand>
        <name>ADP</name>
        <dbReference type="ChEBI" id="CHEBI:456216"/>
        <note>allosteric activator; ligand shared between dimeric partners</note>
    </ligand>
</feature>
<comment type="catalytic activity">
    <reaction evidence="13 14">
        <text>beta-D-fructose 6-phosphate + ATP = beta-D-fructose 1,6-bisphosphate + ADP + H(+)</text>
        <dbReference type="Rhea" id="RHEA:16109"/>
        <dbReference type="ChEBI" id="CHEBI:15378"/>
        <dbReference type="ChEBI" id="CHEBI:30616"/>
        <dbReference type="ChEBI" id="CHEBI:32966"/>
        <dbReference type="ChEBI" id="CHEBI:57634"/>
        <dbReference type="ChEBI" id="CHEBI:456216"/>
        <dbReference type="EC" id="2.7.1.11"/>
    </reaction>
</comment>
<comment type="caution">
    <text evidence="14">Lacks conserved residue(s) required for the propagation of feature annotation.</text>
</comment>
<feature type="binding site" description="in other chain" evidence="14">
    <location>
        <position position="230"/>
    </location>
    <ligand>
        <name>substrate</name>
        <note>ligand shared between dimeric partners</note>
    </ligand>
</feature>
<dbReference type="InterPro" id="IPR035966">
    <property type="entry name" value="PKF_sf"/>
</dbReference>
<dbReference type="SUPFAM" id="SSF53784">
    <property type="entry name" value="Phosphofructokinase"/>
    <property type="match status" value="1"/>
</dbReference>
<dbReference type="FunFam" id="3.40.50.460:FF:000002">
    <property type="entry name" value="ATP-dependent 6-phosphofructokinase"/>
    <property type="match status" value="1"/>
</dbReference>
<evidence type="ECO:0000313" key="16">
    <source>
        <dbReference type="EMBL" id="KGE13005.1"/>
    </source>
</evidence>
<dbReference type="InterPro" id="IPR000023">
    <property type="entry name" value="Phosphofructokinase_dom"/>
</dbReference>
<feature type="binding site" description="in other chain" evidence="14">
    <location>
        <begin position="221"/>
        <end position="223"/>
    </location>
    <ligand>
        <name>ADP</name>
        <dbReference type="ChEBI" id="CHEBI:456216"/>
        <note>allosteric activator; ligand shared between dimeric partners</note>
    </ligand>
</feature>
<dbReference type="GO" id="GO:0003872">
    <property type="term" value="F:6-phosphofructokinase activity"/>
    <property type="evidence" value="ECO:0007669"/>
    <property type="project" value="UniProtKB-UniRule"/>
</dbReference>
<evidence type="ECO:0000313" key="17">
    <source>
        <dbReference type="Proteomes" id="UP000031802"/>
    </source>
</evidence>
<evidence type="ECO:0000256" key="8">
    <source>
        <dbReference type="ARBA" id="ARBA00022741"/>
    </source>
</evidence>
<keyword evidence="12 14" id="KW-0324">Glycolysis</keyword>
<dbReference type="Gene3D" id="3.40.50.450">
    <property type="match status" value="1"/>
</dbReference>
<comment type="subunit">
    <text evidence="14">Homotetramer.</text>
</comment>
<protein>
    <recommendedName>
        <fullName evidence="14">ATP-dependent 6-phosphofructokinase</fullName>
        <shortName evidence="14">ATP-PFK</shortName>
        <shortName evidence="14">Phosphofructokinase</shortName>
        <ecNumber evidence="14">2.7.1.11</ecNumber>
    </recommendedName>
    <alternativeName>
        <fullName evidence="14">Phosphohexokinase</fullName>
    </alternativeName>
</protein>
<evidence type="ECO:0000256" key="2">
    <source>
        <dbReference type="ARBA" id="ARBA00004496"/>
    </source>
</evidence>
<keyword evidence="10 14" id="KW-0067">ATP-binding</keyword>
<keyword evidence="8 14" id="KW-0547">Nucleotide-binding</keyword>
<evidence type="ECO:0000256" key="12">
    <source>
        <dbReference type="ARBA" id="ARBA00023152"/>
    </source>
</evidence>
<evidence type="ECO:0000259" key="15">
    <source>
        <dbReference type="Pfam" id="PF00365"/>
    </source>
</evidence>
<evidence type="ECO:0000256" key="14">
    <source>
        <dbReference type="HAMAP-Rule" id="MF_00339"/>
    </source>
</evidence>
<organism evidence="16 17">
    <name type="scientific">Sphingobacterium deserti</name>
    <dbReference type="NCBI Taxonomy" id="1229276"/>
    <lineage>
        <taxon>Bacteria</taxon>
        <taxon>Pseudomonadati</taxon>
        <taxon>Bacteroidota</taxon>
        <taxon>Sphingobacteriia</taxon>
        <taxon>Sphingobacteriales</taxon>
        <taxon>Sphingobacteriaceae</taxon>
        <taxon>Sphingobacterium</taxon>
    </lineage>
</organism>
<comment type="pathway">
    <text evidence="3 14">Carbohydrate degradation; glycolysis; D-glyceraldehyde 3-phosphate and glycerone phosphate from D-glucose: step 3/4.</text>
</comment>
<evidence type="ECO:0000256" key="7">
    <source>
        <dbReference type="ARBA" id="ARBA00022723"/>
    </source>
</evidence>
<dbReference type="PATRIC" id="fig|1229276.3.peg.3333"/>
<evidence type="ECO:0000256" key="13">
    <source>
        <dbReference type="ARBA" id="ARBA00048070"/>
    </source>
</evidence>
<comment type="subcellular location">
    <subcellularLocation>
        <location evidence="2 14">Cytoplasm</location>
    </subcellularLocation>
</comment>
<sequence>MINRVREITRIGVFTSGGDSPGMNAAIRAAVRTAIYKGKKVTGIYHGYQGMIDNSMFDMDSPSVSSIIQQGGTILKTARCMEFKTVEGRAKAYENVKAAGIDALVAIGGDGTFTGAEIFSREYDIPMMCIPGTIDNDLNGTDLTIGYDTANNTVIEAIDKIRDTAASHNRLFFVEVMGRDSGCIALNAGIAGGAEAILLPEKDTAIEELIDMLSQGADSNKSSMIVIVAEGDKNGGATDVAKRVKEKFDNFDTKVSILGHLQRGGSPSSADRVLATRMGYYAVNELLKGNSRATVGIRGSEIVTTPLEEALSKKELKLNEDLVEIAKIMAI</sequence>
<comment type="function">
    <text evidence="14">Catalyzes the phosphorylation of D-fructose 6-phosphate to fructose 1,6-bisphosphate by ATP, the first committing step of glycolysis.</text>
</comment>
<dbReference type="GO" id="GO:0046872">
    <property type="term" value="F:metal ion binding"/>
    <property type="evidence" value="ECO:0007669"/>
    <property type="project" value="UniProtKB-KW"/>
</dbReference>
<dbReference type="InterPro" id="IPR012003">
    <property type="entry name" value="ATP_PFK_prok-type"/>
</dbReference>
<dbReference type="Pfam" id="PF00365">
    <property type="entry name" value="PFK"/>
    <property type="match status" value="1"/>
</dbReference>
<dbReference type="EMBL" id="JJMU01000061">
    <property type="protein sequence ID" value="KGE13005.1"/>
    <property type="molecule type" value="Genomic_DNA"/>
</dbReference>
<evidence type="ECO:0000256" key="5">
    <source>
        <dbReference type="ARBA" id="ARBA00022533"/>
    </source>
</evidence>
<feature type="binding site" evidence="14">
    <location>
        <begin position="79"/>
        <end position="80"/>
    </location>
    <ligand>
        <name>ATP</name>
        <dbReference type="ChEBI" id="CHEBI:30616"/>
    </ligand>
</feature>
<dbReference type="GO" id="GO:0070095">
    <property type="term" value="F:fructose-6-phosphate binding"/>
    <property type="evidence" value="ECO:0007669"/>
    <property type="project" value="TreeGrafter"/>
</dbReference>
<feature type="binding site" evidence="14">
    <location>
        <begin position="109"/>
        <end position="112"/>
    </location>
    <ligand>
        <name>ATP</name>
        <dbReference type="ChEBI" id="CHEBI:30616"/>
    </ligand>
</feature>
<dbReference type="PANTHER" id="PTHR13697:SF4">
    <property type="entry name" value="ATP-DEPENDENT 6-PHOSPHOFRUCTOKINASE"/>
    <property type="match status" value="1"/>
</dbReference>
<feature type="binding site" description="in other chain" evidence="14">
    <location>
        <begin position="193"/>
        <end position="195"/>
    </location>
    <ligand>
        <name>ADP</name>
        <dbReference type="ChEBI" id="CHEBI:456216"/>
        <note>allosteric activator; ligand shared between dimeric partners</note>
    </ligand>
</feature>
<keyword evidence="5 14" id="KW-0021">Allosteric enzyme</keyword>
<evidence type="ECO:0000256" key="10">
    <source>
        <dbReference type="ARBA" id="ARBA00022840"/>
    </source>
</evidence>
<dbReference type="PRINTS" id="PR00476">
    <property type="entry name" value="PHFRCTKINASE"/>
</dbReference>
<dbReference type="GO" id="GO:0016208">
    <property type="term" value="F:AMP binding"/>
    <property type="evidence" value="ECO:0007669"/>
    <property type="project" value="TreeGrafter"/>
</dbReference>
<reference evidence="17" key="1">
    <citation type="submission" date="2014-04" db="EMBL/GenBank/DDBJ databases">
        <title>Whole-Genome optical mapping and complete genome sequence of Sphingobacterium deserti sp. nov., a new spaces isolated from desert in the west of China.</title>
        <authorList>
            <person name="Teng C."/>
            <person name="Zhou Z."/>
            <person name="Li X."/>
            <person name="Chen M."/>
            <person name="Lin M."/>
            <person name="Wang L."/>
            <person name="Su S."/>
            <person name="Zhang C."/>
            <person name="Zhang W."/>
        </authorList>
    </citation>
    <scope>NUCLEOTIDE SEQUENCE [LARGE SCALE GENOMIC DNA]</scope>
    <source>
        <strain evidence="17">ACCC05744</strain>
    </source>
</reference>
<keyword evidence="6 14" id="KW-0808">Transferase</keyword>
<dbReference type="GO" id="GO:0005524">
    <property type="term" value="F:ATP binding"/>
    <property type="evidence" value="ECO:0007669"/>
    <property type="project" value="UniProtKB-UniRule"/>
</dbReference>
<dbReference type="EC" id="2.7.1.11" evidence="14"/>
<keyword evidence="11 14" id="KW-0460">Magnesium</keyword>
<dbReference type="InterPro" id="IPR012828">
    <property type="entry name" value="PFKA_ATP_prok"/>
</dbReference>
<evidence type="ECO:0000256" key="9">
    <source>
        <dbReference type="ARBA" id="ARBA00022777"/>
    </source>
</evidence>
<feature type="binding site" evidence="14">
    <location>
        <position position="18"/>
    </location>
    <ligand>
        <name>ATP</name>
        <dbReference type="ChEBI" id="CHEBI:30616"/>
    </ligand>
</feature>
<feature type="binding site" description="in other chain" evidence="14">
    <location>
        <position position="162"/>
    </location>
    <ligand>
        <name>ADP</name>
        <dbReference type="ChEBI" id="CHEBI:456216"/>
        <note>allosteric activator; ligand shared between dimeric partners</note>
    </ligand>
</feature>
<dbReference type="STRING" id="1229276.DI53_3222"/>
<feature type="active site" description="Proton acceptor" evidence="14">
    <location>
        <position position="135"/>
    </location>
</feature>
<feature type="domain" description="Phosphofructokinase" evidence="15">
    <location>
        <begin position="10"/>
        <end position="284"/>
    </location>
</feature>
<proteinExistence type="inferred from homology"/>
<comment type="activity regulation">
    <text evidence="14">Allosterically activated by ADP and other diphosphonucleosides, and allosterically inhibited by phosphoenolpyruvate.</text>
</comment>
<keyword evidence="9 14" id="KW-0418">Kinase</keyword>
<evidence type="ECO:0000256" key="3">
    <source>
        <dbReference type="ARBA" id="ARBA00004679"/>
    </source>
</evidence>
<dbReference type="GO" id="GO:0030388">
    <property type="term" value="P:fructose 1,6-bisphosphate metabolic process"/>
    <property type="evidence" value="ECO:0007669"/>
    <property type="project" value="TreeGrafter"/>
</dbReference>
<dbReference type="PIRSF" id="PIRSF000532">
    <property type="entry name" value="ATP_PFK_prok"/>
    <property type="match status" value="1"/>
</dbReference>
<evidence type="ECO:0000256" key="6">
    <source>
        <dbReference type="ARBA" id="ARBA00022679"/>
    </source>
</evidence>
<comment type="similarity">
    <text evidence="14">Belongs to the phosphofructokinase type A (PFKA) family. ATP-dependent PFK group I subfamily. Prokaryotic clade 'B1' sub-subfamily.</text>
</comment>
<comment type="cofactor">
    <cofactor evidence="1 14">
        <name>Mg(2+)</name>
        <dbReference type="ChEBI" id="CHEBI:18420"/>
    </cofactor>
</comment>
<feature type="binding site" evidence="14">
    <location>
        <position position="170"/>
    </location>
    <ligand>
        <name>substrate</name>
        <note>ligand shared between dimeric partners</note>
    </ligand>
</feature>
<feature type="binding site" description="in other chain" evidence="14">
    <location>
        <begin position="177"/>
        <end position="179"/>
    </location>
    <ligand>
        <name>substrate</name>
        <note>ligand shared between dimeric partners</note>
    </ligand>
</feature>
<dbReference type="GO" id="GO:0006002">
    <property type="term" value="P:fructose 6-phosphate metabolic process"/>
    <property type="evidence" value="ECO:0007669"/>
    <property type="project" value="UniProtKB-UniRule"/>
</dbReference>
<gene>
    <name evidence="14" type="primary">pfkA</name>
    <name evidence="16" type="ORF">DI53_3222</name>
</gene>
<dbReference type="AlphaFoldDB" id="A0A0B8T6N0"/>
<dbReference type="Proteomes" id="UP000031802">
    <property type="component" value="Unassembled WGS sequence"/>
</dbReference>
<dbReference type="GO" id="GO:0005945">
    <property type="term" value="C:6-phosphofructokinase complex"/>
    <property type="evidence" value="ECO:0007669"/>
    <property type="project" value="TreeGrafter"/>
</dbReference>
<dbReference type="GO" id="GO:0042802">
    <property type="term" value="F:identical protein binding"/>
    <property type="evidence" value="ECO:0007669"/>
    <property type="project" value="TreeGrafter"/>
</dbReference>
<keyword evidence="7 14" id="KW-0479">Metal-binding</keyword>
<feature type="binding site" description="in other chain" evidence="14">
    <location>
        <begin position="133"/>
        <end position="135"/>
    </location>
    <ligand>
        <name>substrate</name>
        <note>ligand shared between dimeric partners</note>
    </ligand>
</feature>